<sequence>MNSQMKLFQKSQSAHVILAPQTGRAVALTEIPDPVFSGKVLGDGAAVIPCGSQVLAPVTGTVVQIASTLHAICMESDDGLDILIHLGLDTVNLKGRGFQCHVQTGQHVKAGTLLMEMDVEQIRSAGLNPVTLCIITNMECVRELTSYTGKTEAGNTVLLSYVRS</sequence>
<dbReference type="EMBL" id="CP046051">
    <property type="protein sequence ID" value="QKN23447.1"/>
    <property type="molecule type" value="Genomic_DNA"/>
</dbReference>
<dbReference type="SUPFAM" id="SSF51261">
    <property type="entry name" value="Duplicated hybrid motif"/>
    <property type="match status" value="1"/>
</dbReference>
<dbReference type="PROSITE" id="PS00371">
    <property type="entry name" value="PTS_EIIA_TYPE_1_HIS"/>
    <property type="match status" value="1"/>
</dbReference>
<dbReference type="InterPro" id="IPR011055">
    <property type="entry name" value="Dup_hybrid_motif"/>
</dbReference>
<keyword evidence="4" id="KW-0808">Transferase</keyword>
<dbReference type="GO" id="GO:0009401">
    <property type="term" value="P:phosphoenolpyruvate-dependent sugar phosphotransferase system"/>
    <property type="evidence" value="ECO:0007669"/>
    <property type="project" value="UniProtKB-KW"/>
</dbReference>
<name>A0A859DN73_9FIRM</name>
<evidence type="ECO:0000256" key="1">
    <source>
        <dbReference type="ARBA" id="ARBA00004496"/>
    </source>
</evidence>
<evidence type="ECO:0000256" key="5">
    <source>
        <dbReference type="ARBA" id="ARBA00022683"/>
    </source>
</evidence>
<proteinExistence type="predicted"/>
<comment type="subcellular location">
    <subcellularLocation>
        <location evidence="1">Cytoplasm</location>
    </subcellularLocation>
</comment>
<keyword evidence="2" id="KW-0813">Transport</keyword>
<dbReference type="Gene3D" id="2.70.70.10">
    <property type="entry name" value="Glucose Permease (Domain IIA)"/>
    <property type="match status" value="1"/>
</dbReference>
<dbReference type="InterPro" id="IPR050890">
    <property type="entry name" value="PTS_EIIA_component"/>
</dbReference>
<gene>
    <name evidence="8" type="ORF">GJQ69_02435</name>
    <name evidence="9" type="ORF">GKP14_01920</name>
</gene>
<evidence type="ECO:0000256" key="3">
    <source>
        <dbReference type="ARBA" id="ARBA00022597"/>
    </source>
</evidence>
<reference evidence="9" key="3">
    <citation type="journal article" date="2022" name="Int. J. Syst. Evol. Microbiol.">
        <title>Caproicibacterium lactatifermentans sp. nov., isolated from pit clay used for the production of Chinese strong aroma-type liquor.</title>
        <authorList>
            <person name="Wang H."/>
            <person name="Gu Y."/>
            <person name="Zhao D."/>
            <person name="Qiao Z."/>
            <person name="Zheng J."/>
            <person name="Gao J."/>
            <person name="Ren C."/>
            <person name="Xu Y."/>
        </authorList>
    </citation>
    <scope>NUCLEOTIDE SEQUENCE</scope>
    <source>
        <strain evidence="9">JNU-WLY1368</strain>
    </source>
</reference>
<reference evidence="10 11" key="1">
    <citation type="submission" date="2019-11" db="EMBL/GenBank/DDBJ databases">
        <authorList>
            <person name="Ren C."/>
            <person name="Wang H."/>
            <person name="Xu Y."/>
        </authorList>
    </citation>
    <scope>NUCLEOTIDE SEQUENCE [LARGE SCALE GENOMIC DNA]</scope>
    <source>
        <strain evidence="11">JNU-WLY1368</strain>
        <strain evidence="8 10">LBM 19010</strain>
    </source>
</reference>
<dbReference type="Proteomes" id="UP000501316">
    <property type="component" value="Chromosome"/>
</dbReference>
<evidence type="ECO:0000313" key="11">
    <source>
        <dbReference type="Proteomes" id="UP000509623"/>
    </source>
</evidence>
<dbReference type="Pfam" id="PF00358">
    <property type="entry name" value="PTS_EIIA_1"/>
    <property type="match status" value="1"/>
</dbReference>
<dbReference type="Proteomes" id="UP000509623">
    <property type="component" value="Chromosome"/>
</dbReference>
<dbReference type="EMBL" id="CP046161">
    <property type="protein sequence ID" value="QKO29874.1"/>
    <property type="molecule type" value="Genomic_DNA"/>
</dbReference>
<evidence type="ECO:0000256" key="2">
    <source>
        <dbReference type="ARBA" id="ARBA00022448"/>
    </source>
</evidence>
<accession>A0A859DN73</accession>
<keyword evidence="6" id="KW-0418">Kinase</keyword>
<dbReference type="GO" id="GO:0016301">
    <property type="term" value="F:kinase activity"/>
    <property type="evidence" value="ECO:0007669"/>
    <property type="project" value="UniProtKB-KW"/>
</dbReference>
<feature type="domain" description="PTS EIIA type-1" evidence="7">
    <location>
        <begin position="33"/>
        <end position="137"/>
    </location>
</feature>
<dbReference type="NCBIfam" id="TIGR00830">
    <property type="entry name" value="PTBA"/>
    <property type="match status" value="1"/>
</dbReference>
<evidence type="ECO:0000256" key="6">
    <source>
        <dbReference type="ARBA" id="ARBA00022777"/>
    </source>
</evidence>
<reference evidence="9" key="2">
    <citation type="journal article" date="2021" name="Appl. Environ. Microbiol.">
        <title>Adaptability of a Caproate-Producing Bacterium Contributes to Its Dominance in an Anaerobic Fermentation System.</title>
        <authorList>
            <person name="Wang H."/>
            <person name="Gu Y."/>
            <person name="Zhou W."/>
            <person name="Zhao D."/>
            <person name="Qiao Z."/>
            <person name="Zheng J."/>
            <person name="Gao J."/>
            <person name="Chen X."/>
            <person name="Ren C."/>
            <person name="Xu Y."/>
        </authorList>
    </citation>
    <scope>NUCLEOTIDE SEQUENCE</scope>
    <source>
        <strain evidence="9">JNU-WLY1368</strain>
    </source>
</reference>
<dbReference type="KEGG" id="clf:GJQ69_02435"/>
<dbReference type="GO" id="GO:0005737">
    <property type="term" value="C:cytoplasm"/>
    <property type="evidence" value="ECO:0007669"/>
    <property type="project" value="UniProtKB-SubCell"/>
</dbReference>
<protein>
    <submittedName>
        <fullName evidence="8">PTS glucose transporter subunit IIA</fullName>
    </submittedName>
</protein>
<keyword evidence="5" id="KW-0598">Phosphotransferase system</keyword>
<evidence type="ECO:0000313" key="10">
    <source>
        <dbReference type="Proteomes" id="UP000501316"/>
    </source>
</evidence>
<evidence type="ECO:0000313" key="8">
    <source>
        <dbReference type="EMBL" id="QKN23447.1"/>
    </source>
</evidence>
<keyword evidence="3 8" id="KW-0762">Sugar transport</keyword>
<dbReference type="FunFam" id="2.70.70.10:FF:000001">
    <property type="entry name" value="PTS system glucose-specific IIA component"/>
    <property type="match status" value="1"/>
</dbReference>
<dbReference type="PANTHER" id="PTHR45008:SF1">
    <property type="entry name" value="PTS SYSTEM GLUCOSE-SPECIFIC EIIA COMPONENT"/>
    <property type="match status" value="1"/>
</dbReference>
<keyword evidence="11" id="KW-1185">Reference proteome</keyword>
<organism evidence="8 10">
    <name type="scientific">Caproicibacterium lactatifermentans</name>
    <dbReference type="NCBI Taxonomy" id="2666138"/>
    <lineage>
        <taxon>Bacteria</taxon>
        <taxon>Bacillati</taxon>
        <taxon>Bacillota</taxon>
        <taxon>Clostridia</taxon>
        <taxon>Eubacteriales</taxon>
        <taxon>Oscillospiraceae</taxon>
        <taxon>Caproicibacterium</taxon>
    </lineage>
</organism>
<evidence type="ECO:0000256" key="4">
    <source>
        <dbReference type="ARBA" id="ARBA00022679"/>
    </source>
</evidence>
<evidence type="ECO:0000313" key="9">
    <source>
        <dbReference type="EMBL" id="QKO29874.1"/>
    </source>
</evidence>
<dbReference type="InterPro" id="IPR001127">
    <property type="entry name" value="PTS_EIIA_1_perm"/>
</dbReference>
<dbReference type="PROSITE" id="PS51093">
    <property type="entry name" value="PTS_EIIA_TYPE_1"/>
    <property type="match status" value="1"/>
</dbReference>
<evidence type="ECO:0000259" key="7">
    <source>
        <dbReference type="PROSITE" id="PS51093"/>
    </source>
</evidence>
<dbReference type="PANTHER" id="PTHR45008">
    <property type="entry name" value="PTS SYSTEM GLUCOSE-SPECIFIC EIIA COMPONENT"/>
    <property type="match status" value="1"/>
</dbReference>
<dbReference type="AlphaFoldDB" id="A0A859DN73"/>